<dbReference type="Gene3D" id="1.20.1280.290">
    <property type="match status" value="1"/>
</dbReference>
<evidence type="ECO:0000256" key="2">
    <source>
        <dbReference type="SAM" id="Phobius"/>
    </source>
</evidence>
<evidence type="ECO:0008006" key="5">
    <source>
        <dbReference type="Google" id="ProtNLM"/>
    </source>
</evidence>
<keyword evidence="2" id="KW-1133">Transmembrane helix</keyword>
<dbReference type="EMBL" id="BAAANJ010000004">
    <property type="protein sequence ID" value="GAA1807284.1"/>
    <property type="molecule type" value="Genomic_DNA"/>
</dbReference>
<feature type="region of interest" description="Disordered" evidence="1">
    <location>
        <begin position="85"/>
        <end position="120"/>
    </location>
</feature>
<feature type="transmembrane region" description="Helical" evidence="2">
    <location>
        <begin position="62"/>
        <end position="81"/>
    </location>
</feature>
<keyword evidence="2" id="KW-0812">Transmembrane</keyword>
<sequence length="120" mass="12946">MDIPLLAGTISTVVFAVSNLPMLRKALRTRDVSSYSLPSMLMINAANAVYSLYVFSLPIGPIWTLHTFYLVSCGIMLVLCVRARRTSTGSKARSRGSRRDAEPGADQLGERSKVGAGVVV</sequence>
<feature type="transmembrane region" description="Helical" evidence="2">
    <location>
        <begin position="6"/>
        <end position="23"/>
    </location>
</feature>
<keyword evidence="4" id="KW-1185">Reference proteome</keyword>
<evidence type="ECO:0000313" key="4">
    <source>
        <dbReference type="Proteomes" id="UP001500002"/>
    </source>
</evidence>
<organism evidence="3 4">
    <name type="scientific">Agromyces neolithicus</name>
    <dbReference type="NCBI Taxonomy" id="269420"/>
    <lineage>
        <taxon>Bacteria</taxon>
        <taxon>Bacillati</taxon>
        <taxon>Actinomycetota</taxon>
        <taxon>Actinomycetes</taxon>
        <taxon>Micrococcales</taxon>
        <taxon>Microbacteriaceae</taxon>
        <taxon>Agromyces</taxon>
    </lineage>
</organism>
<reference evidence="3 4" key="1">
    <citation type="journal article" date="2019" name="Int. J. Syst. Evol. Microbiol.">
        <title>The Global Catalogue of Microorganisms (GCM) 10K type strain sequencing project: providing services to taxonomists for standard genome sequencing and annotation.</title>
        <authorList>
            <consortium name="The Broad Institute Genomics Platform"/>
            <consortium name="The Broad Institute Genome Sequencing Center for Infectious Disease"/>
            <person name="Wu L."/>
            <person name="Ma J."/>
        </authorList>
    </citation>
    <scope>NUCLEOTIDE SEQUENCE [LARGE SCALE GENOMIC DNA]</scope>
    <source>
        <strain evidence="3 4">JCM 14322</strain>
    </source>
</reference>
<feature type="transmembrane region" description="Helical" evidence="2">
    <location>
        <begin position="35"/>
        <end position="56"/>
    </location>
</feature>
<gene>
    <name evidence="3" type="ORF">GCM10009749_14510</name>
</gene>
<dbReference type="Proteomes" id="UP001500002">
    <property type="component" value="Unassembled WGS sequence"/>
</dbReference>
<name>A0ABN2M2K7_9MICO</name>
<dbReference type="RefSeq" id="WP_344294945.1">
    <property type="nucleotide sequence ID" value="NZ_BAAANJ010000004.1"/>
</dbReference>
<accession>A0ABN2M2K7</accession>
<feature type="compositionally biased region" description="Basic and acidic residues" evidence="1">
    <location>
        <begin position="97"/>
        <end position="113"/>
    </location>
</feature>
<keyword evidence="2" id="KW-0472">Membrane</keyword>
<proteinExistence type="predicted"/>
<evidence type="ECO:0000313" key="3">
    <source>
        <dbReference type="EMBL" id="GAA1807284.1"/>
    </source>
</evidence>
<comment type="caution">
    <text evidence="3">The sequence shown here is derived from an EMBL/GenBank/DDBJ whole genome shotgun (WGS) entry which is preliminary data.</text>
</comment>
<evidence type="ECO:0000256" key="1">
    <source>
        <dbReference type="SAM" id="MobiDB-lite"/>
    </source>
</evidence>
<protein>
    <recommendedName>
        <fullName evidence="5">PQ-loop repeat-containing protein</fullName>
    </recommendedName>
</protein>